<gene>
    <name evidence="2" type="ORF">SAMN05421538_102329</name>
</gene>
<dbReference type="RefSeq" id="WP_090521520.1">
    <property type="nucleotide sequence ID" value="NZ_FNAH01000002.1"/>
</dbReference>
<dbReference type="InterPro" id="IPR036844">
    <property type="entry name" value="Hint_dom_sf"/>
</dbReference>
<sequence>MADYAFGGLINAPGVFTWVSGGTDPGSTIDEVGDGLPEAYKDQVYIYNGGSKNAVVVTDDDDGFVEADGRQQQLAQPATINGTPYTTGAKITTTGMIVFNDPETNTQYTVFTGAAGTNSSGVASPTDFYIWQGGKEPPPGTSLTVLSRQQPNRILYSSLPAPCFCNGTLIETPEGQCPVEELTTGDLVITASGRPIPILWIGSREVGPDDLRNLPKLRPVVISAGSLGSGTPAADLTLSPQHRVRIASAITHELTGTDEVLVPASKLIGVPGVSLRDSDEPFTYYHLLLEAHSCVLSNGAWTESLYLGKEFLGSLSAEGRAELAMIFPELFGPEFHYPPAAPIMSRRKHVDRLIAHHLRESATLT</sequence>
<dbReference type="AlphaFoldDB" id="A0A1G6XAZ7"/>
<dbReference type="SUPFAM" id="SSF51294">
    <property type="entry name" value="Hedgehog/intein (Hint) domain"/>
    <property type="match status" value="1"/>
</dbReference>
<organism evidence="2 3">
    <name type="scientific">Paracoccus isoporae</name>
    <dbReference type="NCBI Taxonomy" id="591205"/>
    <lineage>
        <taxon>Bacteria</taxon>
        <taxon>Pseudomonadati</taxon>
        <taxon>Pseudomonadota</taxon>
        <taxon>Alphaproteobacteria</taxon>
        <taxon>Rhodobacterales</taxon>
        <taxon>Paracoccaceae</taxon>
        <taxon>Paracoccus</taxon>
    </lineage>
</organism>
<reference evidence="2 3" key="1">
    <citation type="submission" date="2016-10" db="EMBL/GenBank/DDBJ databases">
        <authorList>
            <person name="de Groot N.N."/>
        </authorList>
    </citation>
    <scope>NUCLEOTIDE SEQUENCE [LARGE SCALE GENOMIC DNA]</scope>
    <source>
        <strain evidence="2 3">DSM 22220</strain>
    </source>
</reference>
<dbReference type="OrthoDB" id="6305173at2"/>
<accession>A0A1G6XAZ7</accession>
<name>A0A1G6XAZ7_9RHOB</name>
<dbReference type="InterPro" id="IPR028992">
    <property type="entry name" value="Hedgehog/Intein_dom"/>
</dbReference>
<keyword evidence="3" id="KW-1185">Reference proteome</keyword>
<dbReference type="EMBL" id="FNAH01000002">
    <property type="protein sequence ID" value="SDD74455.1"/>
    <property type="molecule type" value="Genomic_DNA"/>
</dbReference>
<dbReference type="STRING" id="591205.SAMN05421538_102329"/>
<protein>
    <submittedName>
        <fullName evidence="2">Hint domain-containing protein</fullName>
    </submittedName>
</protein>
<evidence type="ECO:0000313" key="3">
    <source>
        <dbReference type="Proteomes" id="UP000199344"/>
    </source>
</evidence>
<evidence type="ECO:0000313" key="2">
    <source>
        <dbReference type="EMBL" id="SDD74455.1"/>
    </source>
</evidence>
<proteinExistence type="predicted"/>
<dbReference type="Pfam" id="PF13403">
    <property type="entry name" value="Hint_2"/>
    <property type="match status" value="1"/>
</dbReference>
<evidence type="ECO:0000259" key="1">
    <source>
        <dbReference type="Pfam" id="PF13403"/>
    </source>
</evidence>
<feature type="domain" description="Hedgehog/Intein (Hint)" evidence="1">
    <location>
        <begin position="162"/>
        <end position="308"/>
    </location>
</feature>
<dbReference type="Proteomes" id="UP000199344">
    <property type="component" value="Unassembled WGS sequence"/>
</dbReference>